<proteinExistence type="predicted"/>
<accession>A0ACC3C438</accession>
<evidence type="ECO:0000313" key="1">
    <source>
        <dbReference type="EMBL" id="KAK1864558.1"/>
    </source>
</evidence>
<reference evidence="1" key="1">
    <citation type="submission" date="2019-11" db="EMBL/GenBank/DDBJ databases">
        <title>Nori genome reveals adaptations in red seaweeds to the harsh intertidal environment.</title>
        <authorList>
            <person name="Wang D."/>
            <person name="Mao Y."/>
        </authorList>
    </citation>
    <scope>NUCLEOTIDE SEQUENCE</scope>
    <source>
        <tissue evidence="1">Gametophyte</tissue>
    </source>
</reference>
<organism evidence="1 2">
    <name type="scientific">Pyropia yezoensis</name>
    <name type="common">Susabi-nori</name>
    <name type="synonym">Porphyra yezoensis</name>
    <dbReference type="NCBI Taxonomy" id="2788"/>
    <lineage>
        <taxon>Eukaryota</taxon>
        <taxon>Rhodophyta</taxon>
        <taxon>Bangiophyceae</taxon>
        <taxon>Bangiales</taxon>
        <taxon>Bangiaceae</taxon>
        <taxon>Pyropia</taxon>
    </lineage>
</organism>
<name>A0ACC3C438_PYRYE</name>
<protein>
    <submittedName>
        <fullName evidence="1">Uncharacterized protein</fullName>
    </submittedName>
</protein>
<gene>
    <name evidence="1" type="ORF">I4F81_007104</name>
</gene>
<dbReference type="EMBL" id="CM020619">
    <property type="protein sequence ID" value="KAK1864558.1"/>
    <property type="molecule type" value="Genomic_DNA"/>
</dbReference>
<evidence type="ECO:0000313" key="2">
    <source>
        <dbReference type="Proteomes" id="UP000798662"/>
    </source>
</evidence>
<dbReference type="Proteomes" id="UP000798662">
    <property type="component" value="Chromosome 2"/>
</dbReference>
<keyword evidence="2" id="KW-1185">Reference proteome</keyword>
<sequence>MAANGGASARPCPPATRPARRVDAHPPRRRRRRRRPARGKEPATRHAHSTAPRQESIPLAEDATAAAAAVAHARRRQGPPARALARRARRTPSKPARRGPCVVPLPCVRTGGGGGGGGGGVGVDGCGGLQRGAPPKCRAPLGEGGGGVERRCGTVAYRTVRCGAVRCGAERCRGVRCGVVRWRGGSGWEEAGVARWQAEGGNVSVPDGGTGDGV</sequence>
<comment type="caution">
    <text evidence="1">The sequence shown here is derived from an EMBL/GenBank/DDBJ whole genome shotgun (WGS) entry which is preliminary data.</text>
</comment>